<dbReference type="InterPro" id="IPR008321">
    <property type="entry name" value="UCP032146"/>
</dbReference>
<proteinExistence type="predicted"/>
<dbReference type="EMBL" id="NVUS01000021">
    <property type="protein sequence ID" value="PCI98507.1"/>
    <property type="molecule type" value="Genomic_DNA"/>
</dbReference>
<sequence>MLAENSFLPLRTIDNVEAVGPFKLVLDIKRGKLIFDIRDENDAPIMLHILSLSPFRLIMKDYFLICERHHEAVKSANPQQIEAIDMGRRGLHNEGSELLSDRLKGKIKVDFETARRLYTLICALHWKG</sequence>
<dbReference type="NCBIfam" id="NF002769">
    <property type="entry name" value="PRK02853.1"/>
    <property type="match status" value="1"/>
</dbReference>
<name>A0A2A4YW22_9PROT</name>
<comment type="caution">
    <text evidence="1">The sequence shown here is derived from an EMBL/GenBank/DDBJ whole genome shotgun (WGS) entry which is preliminary data.</text>
</comment>
<dbReference type="AlphaFoldDB" id="A0A2A4YW22"/>
<reference evidence="1" key="2">
    <citation type="journal article" date="2018" name="ISME J.">
        <title>A dynamic microbial community with high functional redundancy inhabits the cold, oxic subseafloor aquifer.</title>
        <authorList>
            <person name="Tully B.J."/>
            <person name="Wheat C.G."/>
            <person name="Glazer B.T."/>
            <person name="Huber J.A."/>
        </authorList>
    </citation>
    <scope>NUCLEOTIDE SEQUENCE</scope>
    <source>
        <strain evidence="1">NORP83</strain>
    </source>
</reference>
<protein>
    <submittedName>
        <fullName evidence="1">Uncharacterized protein</fullName>
    </submittedName>
</protein>
<dbReference type="Pfam" id="PF06793">
    <property type="entry name" value="UPF0262"/>
    <property type="match status" value="1"/>
</dbReference>
<organism evidence="1">
    <name type="scientific">OCS116 cluster bacterium</name>
    <dbReference type="NCBI Taxonomy" id="2030921"/>
    <lineage>
        <taxon>Bacteria</taxon>
        <taxon>Pseudomonadati</taxon>
        <taxon>Pseudomonadota</taxon>
        <taxon>Alphaproteobacteria</taxon>
        <taxon>OCS116 cluster</taxon>
    </lineage>
</organism>
<evidence type="ECO:0000313" key="1">
    <source>
        <dbReference type="EMBL" id="PCI98507.1"/>
    </source>
</evidence>
<gene>
    <name evidence="1" type="ORF">COB13_13780</name>
</gene>
<reference key="1">
    <citation type="submission" date="2017-08" db="EMBL/GenBank/DDBJ databases">
        <title>A dynamic microbial community with high functional redundancy inhabits the cold, oxic subseafloor aquifer.</title>
        <authorList>
            <person name="Tully B.J."/>
            <person name="Wheat C.G."/>
            <person name="Glazer B.T."/>
            <person name="Huber J.A."/>
        </authorList>
    </citation>
    <scope>NUCLEOTIDE SEQUENCE [LARGE SCALE GENOMIC DNA]</scope>
</reference>
<accession>A0A2A4YW22</accession>